<keyword evidence="4" id="KW-0804">Transcription</keyword>
<keyword evidence="9" id="KW-1185">Reference proteome</keyword>
<dbReference type="GO" id="GO:0006351">
    <property type="term" value="P:DNA-templated transcription"/>
    <property type="evidence" value="ECO:0007669"/>
    <property type="project" value="InterPro"/>
</dbReference>
<dbReference type="EMBL" id="MU853555">
    <property type="protein sequence ID" value="KAK4147823.1"/>
    <property type="molecule type" value="Genomic_DNA"/>
</dbReference>
<evidence type="ECO:0000256" key="2">
    <source>
        <dbReference type="ARBA" id="ARBA00022723"/>
    </source>
</evidence>
<accession>A0AAN6VAD2</accession>
<gene>
    <name evidence="8" type="ORF">C8A04DRAFT_24378</name>
</gene>
<keyword evidence="2" id="KW-0479">Metal-binding</keyword>
<dbReference type="GO" id="GO:0005634">
    <property type="term" value="C:nucleus"/>
    <property type="evidence" value="ECO:0007669"/>
    <property type="project" value="UniProtKB-SubCell"/>
</dbReference>
<dbReference type="AlphaFoldDB" id="A0AAN6VAD2"/>
<reference evidence="8" key="2">
    <citation type="submission" date="2023-05" db="EMBL/GenBank/DDBJ databases">
        <authorList>
            <consortium name="Lawrence Berkeley National Laboratory"/>
            <person name="Steindorff A."/>
            <person name="Hensen N."/>
            <person name="Bonometti L."/>
            <person name="Westerberg I."/>
            <person name="Brannstrom I.O."/>
            <person name="Guillou S."/>
            <person name="Cros-Aarteil S."/>
            <person name="Calhoun S."/>
            <person name="Haridas S."/>
            <person name="Kuo A."/>
            <person name="Mondo S."/>
            <person name="Pangilinan J."/>
            <person name="Riley R."/>
            <person name="Labutti K."/>
            <person name="Andreopoulos B."/>
            <person name="Lipzen A."/>
            <person name="Chen C."/>
            <person name="Yanf M."/>
            <person name="Daum C."/>
            <person name="Ng V."/>
            <person name="Clum A."/>
            <person name="Ohm R."/>
            <person name="Martin F."/>
            <person name="Silar P."/>
            <person name="Natvig D."/>
            <person name="Lalanne C."/>
            <person name="Gautier V."/>
            <person name="Ament-Velasquez S.L."/>
            <person name="Kruys A."/>
            <person name="Hutchinson M.I."/>
            <person name="Powell A.J."/>
            <person name="Barry K."/>
            <person name="Miller A.N."/>
            <person name="Grigoriev I.V."/>
            <person name="Debuchy R."/>
            <person name="Gladieux P."/>
            <person name="Thoren M.H."/>
            <person name="Johannesson H."/>
        </authorList>
    </citation>
    <scope>NUCLEOTIDE SEQUENCE</scope>
    <source>
        <strain evidence="8">CBS 141.50</strain>
    </source>
</reference>
<dbReference type="PANTHER" id="PTHR47338">
    <property type="entry name" value="ZN(II)2CYS6 TRANSCRIPTION FACTOR (EUROFUNG)-RELATED"/>
    <property type="match status" value="1"/>
</dbReference>
<dbReference type="InterPro" id="IPR050815">
    <property type="entry name" value="TF_fung"/>
</dbReference>
<reference evidence="8" key="1">
    <citation type="journal article" date="2023" name="Mol. Phylogenet. Evol.">
        <title>Genome-scale phylogeny and comparative genomics of the fungal order Sordariales.</title>
        <authorList>
            <person name="Hensen N."/>
            <person name="Bonometti L."/>
            <person name="Westerberg I."/>
            <person name="Brannstrom I.O."/>
            <person name="Guillou S."/>
            <person name="Cros-Aarteil S."/>
            <person name="Calhoun S."/>
            <person name="Haridas S."/>
            <person name="Kuo A."/>
            <person name="Mondo S."/>
            <person name="Pangilinan J."/>
            <person name="Riley R."/>
            <person name="LaButti K."/>
            <person name="Andreopoulos B."/>
            <person name="Lipzen A."/>
            <person name="Chen C."/>
            <person name="Yan M."/>
            <person name="Daum C."/>
            <person name="Ng V."/>
            <person name="Clum A."/>
            <person name="Steindorff A."/>
            <person name="Ohm R.A."/>
            <person name="Martin F."/>
            <person name="Silar P."/>
            <person name="Natvig D.O."/>
            <person name="Lalanne C."/>
            <person name="Gautier V."/>
            <person name="Ament-Velasquez S.L."/>
            <person name="Kruys A."/>
            <person name="Hutchinson M.I."/>
            <person name="Powell A.J."/>
            <person name="Barry K."/>
            <person name="Miller A.N."/>
            <person name="Grigoriev I.V."/>
            <person name="Debuchy R."/>
            <person name="Gladieux P."/>
            <person name="Hiltunen Thoren M."/>
            <person name="Johannesson H."/>
        </authorList>
    </citation>
    <scope>NUCLEOTIDE SEQUENCE</scope>
    <source>
        <strain evidence="8">CBS 141.50</strain>
    </source>
</reference>
<dbReference type="PANTHER" id="PTHR47338:SF20">
    <property type="entry name" value="ZN(II)2CYS6 TRANSCRIPTION FACTOR (EUROFUNG)"/>
    <property type="match status" value="1"/>
</dbReference>
<evidence type="ECO:0000256" key="5">
    <source>
        <dbReference type="ARBA" id="ARBA00023242"/>
    </source>
</evidence>
<dbReference type="Pfam" id="PF04082">
    <property type="entry name" value="Fungal_trans"/>
    <property type="match status" value="1"/>
</dbReference>
<keyword evidence="5" id="KW-0539">Nucleus</keyword>
<protein>
    <recommendedName>
        <fullName evidence="7">Zn(2)-C6 fungal-type domain-containing protein</fullName>
    </recommendedName>
</protein>
<sequence>MSVSSSSPVAASSPPIVSSPTTRKHQQNCTECKRLKRACNKGLPCDKCLKADRTCEYRDPSDDGILGPISAAKDIHSLTFGTLLDVLVNKPRVKEAVSMYFNGVNSWFTIVERATFDRDLEANWGSLKAETSVLALCMALVTYPPNQRTSKGMGDTAYPSTKAIMTLIRSKNPPSLQLLQAELLVALYEFSHSMPHQACLSLGTCLQMTKTFGWHKPDFWSPERQISKPAELKLCSILWWAIVYLDCLLNIADQDQTYTMYTPGLPWNVIIPLPENFDTPFGHDGEVQGFRDRHNDHIEGMVFPEATAACYLRDVLQHLSNPGIPNAIDSKLIIGHAKDLWSAKWQAGDRSAAVGADFLALMKLNYPGLMGMHDPMEFLMPNPSHTQAVSNTRTVIEVIHGKAGKLLQADNHPNKSSIDPCWALAMCQAALLLVWHGDDVFGDSSWRQKVTTLKMALDKVSRTWKVAEHFSTRVQIAVDHRHTGHNAKP</sequence>
<dbReference type="Proteomes" id="UP001302676">
    <property type="component" value="Unassembled WGS sequence"/>
</dbReference>
<evidence type="ECO:0000256" key="6">
    <source>
        <dbReference type="SAM" id="MobiDB-lite"/>
    </source>
</evidence>
<evidence type="ECO:0000256" key="1">
    <source>
        <dbReference type="ARBA" id="ARBA00004123"/>
    </source>
</evidence>
<comment type="subcellular location">
    <subcellularLocation>
        <location evidence="1">Nucleus</location>
    </subcellularLocation>
</comment>
<dbReference type="CDD" id="cd00067">
    <property type="entry name" value="GAL4"/>
    <property type="match status" value="1"/>
</dbReference>
<dbReference type="GeneID" id="87815736"/>
<organism evidence="8 9">
    <name type="scientific">Dichotomopilus funicola</name>
    <dbReference type="NCBI Taxonomy" id="1934379"/>
    <lineage>
        <taxon>Eukaryota</taxon>
        <taxon>Fungi</taxon>
        <taxon>Dikarya</taxon>
        <taxon>Ascomycota</taxon>
        <taxon>Pezizomycotina</taxon>
        <taxon>Sordariomycetes</taxon>
        <taxon>Sordariomycetidae</taxon>
        <taxon>Sordariales</taxon>
        <taxon>Chaetomiaceae</taxon>
        <taxon>Dichotomopilus</taxon>
    </lineage>
</organism>
<dbReference type="PROSITE" id="PS50048">
    <property type="entry name" value="ZN2_CY6_FUNGAL_2"/>
    <property type="match status" value="1"/>
</dbReference>
<feature type="region of interest" description="Disordered" evidence="6">
    <location>
        <begin position="1"/>
        <end position="23"/>
    </location>
</feature>
<keyword evidence="3" id="KW-0805">Transcription regulation</keyword>
<dbReference type="Pfam" id="PF00172">
    <property type="entry name" value="Zn_clus"/>
    <property type="match status" value="1"/>
</dbReference>
<evidence type="ECO:0000259" key="7">
    <source>
        <dbReference type="PROSITE" id="PS50048"/>
    </source>
</evidence>
<evidence type="ECO:0000256" key="4">
    <source>
        <dbReference type="ARBA" id="ARBA00023163"/>
    </source>
</evidence>
<dbReference type="InterPro" id="IPR001138">
    <property type="entry name" value="Zn2Cys6_DnaBD"/>
</dbReference>
<dbReference type="InterPro" id="IPR007219">
    <property type="entry name" value="XnlR_reg_dom"/>
</dbReference>
<dbReference type="CDD" id="cd12148">
    <property type="entry name" value="fungal_TF_MHR"/>
    <property type="match status" value="1"/>
</dbReference>
<name>A0AAN6VAD2_9PEZI</name>
<comment type="caution">
    <text evidence="8">The sequence shown here is derived from an EMBL/GenBank/DDBJ whole genome shotgun (WGS) entry which is preliminary data.</text>
</comment>
<feature type="compositionally biased region" description="Low complexity" evidence="6">
    <location>
        <begin position="1"/>
        <end position="20"/>
    </location>
</feature>
<dbReference type="SUPFAM" id="SSF57701">
    <property type="entry name" value="Zn2/Cys6 DNA-binding domain"/>
    <property type="match status" value="1"/>
</dbReference>
<dbReference type="InterPro" id="IPR036864">
    <property type="entry name" value="Zn2-C6_fun-type_DNA-bd_sf"/>
</dbReference>
<evidence type="ECO:0000313" key="9">
    <source>
        <dbReference type="Proteomes" id="UP001302676"/>
    </source>
</evidence>
<dbReference type="GO" id="GO:0000981">
    <property type="term" value="F:DNA-binding transcription factor activity, RNA polymerase II-specific"/>
    <property type="evidence" value="ECO:0007669"/>
    <property type="project" value="InterPro"/>
</dbReference>
<dbReference type="GO" id="GO:0008270">
    <property type="term" value="F:zinc ion binding"/>
    <property type="evidence" value="ECO:0007669"/>
    <property type="project" value="InterPro"/>
</dbReference>
<proteinExistence type="predicted"/>
<dbReference type="GO" id="GO:0003677">
    <property type="term" value="F:DNA binding"/>
    <property type="evidence" value="ECO:0007669"/>
    <property type="project" value="InterPro"/>
</dbReference>
<evidence type="ECO:0000256" key="3">
    <source>
        <dbReference type="ARBA" id="ARBA00023015"/>
    </source>
</evidence>
<evidence type="ECO:0000313" key="8">
    <source>
        <dbReference type="EMBL" id="KAK4147823.1"/>
    </source>
</evidence>
<dbReference type="RefSeq" id="XP_062641194.1">
    <property type="nucleotide sequence ID" value="XM_062779123.1"/>
</dbReference>
<feature type="domain" description="Zn(2)-C6 fungal-type" evidence="7">
    <location>
        <begin position="28"/>
        <end position="57"/>
    </location>
</feature>